<evidence type="ECO:0000256" key="1">
    <source>
        <dbReference type="SAM" id="MobiDB-lite"/>
    </source>
</evidence>
<dbReference type="AlphaFoldDB" id="A0A5B7CS07"/>
<accession>A0A5B7CS07</accession>
<dbReference type="Proteomes" id="UP000324222">
    <property type="component" value="Unassembled WGS sequence"/>
</dbReference>
<feature type="region of interest" description="Disordered" evidence="1">
    <location>
        <begin position="1"/>
        <end position="24"/>
    </location>
</feature>
<proteinExistence type="predicted"/>
<keyword evidence="3" id="KW-1185">Reference proteome</keyword>
<evidence type="ECO:0000313" key="2">
    <source>
        <dbReference type="EMBL" id="MPC12512.1"/>
    </source>
</evidence>
<reference evidence="2 3" key="1">
    <citation type="submission" date="2019-05" db="EMBL/GenBank/DDBJ databases">
        <title>Another draft genome of Portunus trituberculatus and its Hox gene families provides insights of decapod evolution.</title>
        <authorList>
            <person name="Jeong J.-H."/>
            <person name="Song I."/>
            <person name="Kim S."/>
            <person name="Choi T."/>
            <person name="Kim D."/>
            <person name="Ryu S."/>
            <person name="Kim W."/>
        </authorList>
    </citation>
    <scope>NUCLEOTIDE SEQUENCE [LARGE SCALE GENOMIC DNA]</scope>
    <source>
        <tissue evidence="2">Muscle</tissue>
    </source>
</reference>
<dbReference type="EMBL" id="VSRR010000220">
    <property type="protein sequence ID" value="MPC12512.1"/>
    <property type="molecule type" value="Genomic_DNA"/>
</dbReference>
<comment type="caution">
    <text evidence="2">The sequence shown here is derived from an EMBL/GenBank/DDBJ whole genome shotgun (WGS) entry which is preliminary data.</text>
</comment>
<feature type="compositionally biased region" description="Gly residues" evidence="1">
    <location>
        <begin position="11"/>
        <end position="22"/>
    </location>
</feature>
<name>A0A5B7CS07_PORTR</name>
<sequence length="107" mass="11892">MSKVRVVRGGTVRGGASRGMGLGKMENRARKIKSGRKRFIHHPLNTDPHIYYPLHRHCPLVNTHPLLTPTTPPHLHSTPPHGCMDKATHPALEKVEFLAGRLINSSL</sequence>
<gene>
    <name evidence="2" type="ORF">E2C01_005210</name>
</gene>
<organism evidence="2 3">
    <name type="scientific">Portunus trituberculatus</name>
    <name type="common">Swimming crab</name>
    <name type="synonym">Neptunus trituberculatus</name>
    <dbReference type="NCBI Taxonomy" id="210409"/>
    <lineage>
        <taxon>Eukaryota</taxon>
        <taxon>Metazoa</taxon>
        <taxon>Ecdysozoa</taxon>
        <taxon>Arthropoda</taxon>
        <taxon>Crustacea</taxon>
        <taxon>Multicrustacea</taxon>
        <taxon>Malacostraca</taxon>
        <taxon>Eumalacostraca</taxon>
        <taxon>Eucarida</taxon>
        <taxon>Decapoda</taxon>
        <taxon>Pleocyemata</taxon>
        <taxon>Brachyura</taxon>
        <taxon>Eubrachyura</taxon>
        <taxon>Portunoidea</taxon>
        <taxon>Portunidae</taxon>
        <taxon>Portuninae</taxon>
        <taxon>Portunus</taxon>
    </lineage>
</organism>
<protein>
    <submittedName>
        <fullName evidence="2">Uncharacterized protein</fullName>
    </submittedName>
</protein>
<evidence type="ECO:0000313" key="3">
    <source>
        <dbReference type="Proteomes" id="UP000324222"/>
    </source>
</evidence>